<sequence length="150" mass="16129">MSAMSRWEDDETLMQDLDDALAGAVSDQARIDARAAFAWRTIDDDLMSLSHDSLHAEELLVRSAAVSAPRVVGFQGTGFSLEIEIDGSTMMGQVLPGRECQISVVTSAGEPNVVVTDESGFFSTRAPAPGPVRFTVTYDGSVQSTEWVTL</sequence>
<reference evidence="1" key="1">
    <citation type="submission" date="2015-08" db="EMBL/GenBank/DDBJ databases">
        <authorList>
            <person name="Babu N.S."/>
            <person name="Beckwith C.J."/>
            <person name="Beseler K.G."/>
            <person name="Brison A."/>
            <person name="Carone J.V."/>
            <person name="Caskin T.P."/>
            <person name="Diamond M."/>
            <person name="Durham M.E."/>
            <person name="Foxe J.M."/>
            <person name="Go M."/>
            <person name="Henderson B.A."/>
            <person name="Jones I.B."/>
            <person name="McGettigan J.A."/>
            <person name="Micheletti S.J."/>
            <person name="Nasrallah M.E."/>
            <person name="Ortiz D."/>
            <person name="Piller C.R."/>
            <person name="Privatt S.R."/>
            <person name="Schneider S.L."/>
            <person name="Sharp S."/>
            <person name="Smith T.C."/>
            <person name="Stanton J.D."/>
            <person name="Ullery H.E."/>
            <person name="Wilson R.J."/>
            <person name="Serrano M.G."/>
            <person name="Buck G."/>
            <person name="Lee V."/>
            <person name="Wang Y."/>
            <person name="Carvalho R."/>
            <person name="Voegtly L."/>
            <person name="Shi R."/>
            <person name="Duckworth R."/>
            <person name="Johnson A."/>
            <person name="Loviza R."/>
            <person name="Walstead R."/>
            <person name="Shah Z."/>
            <person name="Kiflezghi M."/>
            <person name="Wade K."/>
            <person name="Ball S.L."/>
            <person name="Bradley K.W."/>
            <person name="Asai D.J."/>
            <person name="Bowman C.A."/>
            <person name="Russell D.A."/>
            <person name="Pope W.H."/>
            <person name="Jacobs-Sera D."/>
            <person name="Hendrix R.W."/>
            <person name="Hatfull G.F."/>
        </authorList>
    </citation>
    <scope>NUCLEOTIDE SEQUENCE</scope>
</reference>
<organism evidence="1">
    <name type="scientific">metagenome</name>
    <dbReference type="NCBI Taxonomy" id="256318"/>
    <lineage>
        <taxon>unclassified sequences</taxon>
        <taxon>metagenomes</taxon>
    </lineage>
</organism>
<gene>
    <name evidence="1" type="ORF">NOCA2310025</name>
</gene>
<protein>
    <submittedName>
        <fullName evidence="1">Uncharacterized protein</fullName>
    </submittedName>
</protein>
<dbReference type="AlphaFoldDB" id="A0A2P2C1F5"/>
<name>A0A2P2C1F5_9ZZZZ</name>
<dbReference type="EMBL" id="CZKA01000025">
    <property type="protein sequence ID" value="CUR55845.1"/>
    <property type="molecule type" value="Genomic_DNA"/>
</dbReference>
<evidence type="ECO:0000313" key="1">
    <source>
        <dbReference type="EMBL" id="CUR55845.1"/>
    </source>
</evidence>
<accession>A0A2P2C1F5</accession>
<proteinExistence type="predicted"/>